<sequence>MSLLDFMKSPNSETMALRALNSERQAEISEAIKKDRVPKNVCERLTASREGGAPWIATLSSAELSIIRSHGIRPIAAVSATCWMHYGWSWSKGHSQGWNIALKRLCDEAKAAGANAVIDVKMRTIPLQIENSMDFSLIGTAVKIDGLPPSSEPVIATVSALEFVKLLEADIVPTGIAVGAAFEWMEDWRGSTNLFWMGNIECSALTALWERVRRMAYDNLRKNAKLQGNGALAHINFSQMSEREVENRPKQYLARTIAIATTVDTSHVKKIIPHDFQMVVDLHAGKTPLVCEPLEHQSYISTSTSIDQEGPILYMRWVGRLRLIMHAIWELLIKK</sequence>
<organism evidence="2 3">
    <name type="scientific">Legionella fallonii LLAP-10</name>
    <dbReference type="NCBI Taxonomy" id="1212491"/>
    <lineage>
        <taxon>Bacteria</taxon>
        <taxon>Pseudomonadati</taxon>
        <taxon>Pseudomonadota</taxon>
        <taxon>Gammaproteobacteria</taxon>
        <taxon>Legionellales</taxon>
        <taxon>Legionellaceae</taxon>
        <taxon>Legionella</taxon>
    </lineage>
</organism>
<evidence type="ECO:0000313" key="3">
    <source>
        <dbReference type="Proteomes" id="UP000032430"/>
    </source>
</evidence>
<keyword evidence="3" id="KW-1185">Reference proteome</keyword>
<dbReference type="InterPro" id="IPR002765">
    <property type="entry name" value="UPF0145_YbjQ-like"/>
</dbReference>
<dbReference type="InterPro" id="IPR035439">
    <property type="entry name" value="UPF0145_dom_sf"/>
</dbReference>
<dbReference type="STRING" id="1212491.LFA_3032"/>
<gene>
    <name evidence="2" type="ORF">LFA_3032</name>
</gene>
<dbReference type="OrthoDB" id="8456345at2"/>
<dbReference type="Gene3D" id="3.30.110.70">
    <property type="entry name" value="Hypothetical protein apc22750. Chain B"/>
    <property type="match status" value="1"/>
</dbReference>
<evidence type="ECO:0000313" key="2">
    <source>
        <dbReference type="EMBL" id="CEG58381.1"/>
    </source>
</evidence>
<reference evidence="3" key="1">
    <citation type="submission" date="2014-09" db="EMBL/GenBank/DDBJ databases">
        <authorList>
            <person name="Gomez-Valero L."/>
        </authorList>
    </citation>
    <scope>NUCLEOTIDE SEQUENCE [LARGE SCALE GENOMIC DNA]</scope>
    <source>
        <strain evidence="3">ATCC700992</strain>
    </source>
</reference>
<protein>
    <submittedName>
        <fullName evidence="2">Uncharacterized protein</fullName>
    </submittedName>
</protein>
<dbReference type="EMBL" id="LN614827">
    <property type="protein sequence ID" value="CEG58381.1"/>
    <property type="molecule type" value="Genomic_DNA"/>
</dbReference>
<dbReference type="Pfam" id="PF01906">
    <property type="entry name" value="YbjQ_1"/>
    <property type="match status" value="1"/>
</dbReference>
<dbReference type="RefSeq" id="WP_052673978.1">
    <property type="nucleotide sequence ID" value="NZ_LN614827.1"/>
</dbReference>
<proteinExistence type="inferred from homology"/>
<comment type="similarity">
    <text evidence="1">Belongs to the UPF0145 family.</text>
</comment>
<dbReference type="HOGENOM" id="CLU_071544_0_0_6"/>
<name>A0A098G8T8_9GAMM</name>
<dbReference type="SUPFAM" id="SSF117782">
    <property type="entry name" value="YbjQ-like"/>
    <property type="match status" value="1"/>
</dbReference>
<dbReference type="Proteomes" id="UP000032430">
    <property type="component" value="Chromosome I"/>
</dbReference>
<evidence type="ECO:0000256" key="1">
    <source>
        <dbReference type="ARBA" id="ARBA00010751"/>
    </source>
</evidence>
<dbReference type="KEGG" id="lfa:LFA_3032"/>
<dbReference type="AlphaFoldDB" id="A0A098G8T8"/>
<accession>A0A098G8T8</accession>